<evidence type="ECO:0000256" key="2">
    <source>
        <dbReference type="ARBA" id="ARBA00004406"/>
    </source>
</evidence>
<protein>
    <submittedName>
        <fullName evidence="13">Protein transport protein Sec31A-like</fullName>
    </submittedName>
</protein>
<dbReference type="PANTHER" id="PTHR13923">
    <property type="entry name" value="SEC31-RELATED PROTEIN"/>
    <property type="match status" value="1"/>
</dbReference>
<feature type="compositionally biased region" description="Basic residues" evidence="11">
    <location>
        <begin position="352"/>
        <end position="361"/>
    </location>
</feature>
<evidence type="ECO:0000256" key="6">
    <source>
        <dbReference type="ARBA" id="ARBA00022737"/>
    </source>
</evidence>
<evidence type="ECO:0000256" key="10">
    <source>
        <dbReference type="ARBA" id="ARBA00049643"/>
    </source>
</evidence>
<gene>
    <name evidence="13" type="primary">LOC106815953</name>
</gene>
<feature type="region of interest" description="Disordered" evidence="11">
    <location>
        <begin position="222"/>
        <end position="250"/>
    </location>
</feature>
<sequence length="361" mass="38492">GLVEAATRSNIPSQLSPLAGSGGGKSLLTGNLEAAVDLCLRDDRVADAIVLAIAGGQRLLQATQERYFAQHRTTTSKLISSIVRRDWKQIVSCCALSRWKEALAAVLTYASPDELSALCGSPRRSLYYSRWLLAAEKQVGVLKDRLFRAKDRGQGQPTPFKVMDVLPEGGTRVASQPTGQQTQAGGHPTYTTQARQPAVYDGANQEPAAPSGVNMYSAKAPGGLAASGRRRYPSYTSPEQETQYSAVPSSGYQQNYGLSAPYAGYQPVQQQPVAPVQPLASVAPYSSVPEPMPSQYPQSTFYNPSAQPAQISPGQNYTPPSSAGYQQVSPPSPTAGSFAEPSPPGWNDPPLLKRKAKRPAA</sequence>
<keyword evidence="5" id="KW-0853">WD repeat</keyword>
<comment type="subcellular location">
    <subcellularLocation>
        <location evidence="1">Cytoplasmic vesicle membrane</location>
        <topology evidence="1">Peripheral membrane protein</topology>
        <orientation evidence="1">Cytoplasmic side</orientation>
    </subcellularLocation>
    <subcellularLocation>
        <location evidence="10">Cytoplasmic vesicle</location>
        <location evidence="10">COPII-coated vesicle membrane</location>
    </subcellularLocation>
    <subcellularLocation>
        <location evidence="2">Endoplasmic reticulum membrane</location>
        <topology evidence="2">Peripheral membrane protein</topology>
    </subcellularLocation>
</comment>
<dbReference type="InterPro" id="IPR040251">
    <property type="entry name" value="SEC31-like"/>
</dbReference>
<dbReference type="GeneID" id="106815953"/>
<keyword evidence="12" id="KW-1185">Reference proteome</keyword>
<evidence type="ECO:0000256" key="5">
    <source>
        <dbReference type="ARBA" id="ARBA00022574"/>
    </source>
</evidence>
<keyword evidence="8" id="KW-0968">Cytoplasmic vesicle</keyword>
<evidence type="ECO:0000256" key="11">
    <source>
        <dbReference type="SAM" id="MobiDB-lite"/>
    </source>
</evidence>
<feature type="non-terminal residue" evidence="13">
    <location>
        <position position="1"/>
    </location>
</feature>
<evidence type="ECO:0000256" key="9">
    <source>
        <dbReference type="ARBA" id="ARBA00025471"/>
    </source>
</evidence>
<reference evidence="13" key="1">
    <citation type="submission" date="2025-08" db="UniProtKB">
        <authorList>
            <consortium name="RefSeq"/>
        </authorList>
    </citation>
    <scope>IDENTIFICATION</scope>
</reference>
<keyword evidence="3" id="KW-0813">Transport</keyword>
<dbReference type="PANTHER" id="PTHR13923:SF23">
    <property type="entry name" value="PROTEIN TRANSPORT PROTEIN SEC31A"/>
    <property type="match status" value="1"/>
</dbReference>
<evidence type="ECO:0000313" key="12">
    <source>
        <dbReference type="Proteomes" id="UP000695022"/>
    </source>
</evidence>
<accession>A0ABM1EUV5</accession>
<evidence type="ECO:0000313" key="13">
    <source>
        <dbReference type="RefSeq" id="XP_014675976.1"/>
    </source>
</evidence>
<comment type="function">
    <text evidence="9">Component of the coat protein complex II (COPII) which promotes the formation of transport vesicles from the endoplasmic reticulum (ER). The coat has two main functions, the physical deformation of the endoplasmic reticulum membrane into vesicles and the selection of cargo molecules.</text>
</comment>
<evidence type="ECO:0000256" key="8">
    <source>
        <dbReference type="ARBA" id="ARBA00023329"/>
    </source>
</evidence>
<feature type="region of interest" description="Disordered" evidence="11">
    <location>
        <begin position="290"/>
        <end position="361"/>
    </location>
</feature>
<feature type="compositionally biased region" description="Polar residues" evidence="11">
    <location>
        <begin position="295"/>
        <end position="329"/>
    </location>
</feature>
<keyword evidence="6" id="KW-0677">Repeat</keyword>
<keyword evidence="7" id="KW-0472">Membrane</keyword>
<evidence type="ECO:0000256" key="7">
    <source>
        <dbReference type="ARBA" id="ARBA00023136"/>
    </source>
</evidence>
<name>A0ABM1EUV5_PRICU</name>
<evidence type="ECO:0000256" key="4">
    <source>
        <dbReference type="ARBA" id="ARBA00022490"/>
    </source>
</evidence>
<dbReference type="RefSeq" id="XP_014675976.1">
    <property type="nucleotide sequence ID" value="XM_014820490.1"/>
</dbReference>
<feature type="compositionally biased region" description="Polar residues" evidence="11">
    <location>
        <begin position="173"/>
        <end position="190"/>
    </location>
</feature>
<feature type="compositionally biased region" description="Polar residues" evidence="11">
    <location>
        <begin position="234"/>
        <end position="250"/>
    </location>
</feature>
<keyword evidence="4" id="KW-0963">Cytoplasm</keyword>
<evidence type="ECO:0000256" key="1">
    <source>
        <dbReference type="ARBA" id="ARBA00004180"/>
    </source>
</evidence>
<dbReference type="Gene3D" id="1.25.40.1030">
    <property type="match status" value="1"/>
</dbReference>
<organism evidence="12 13">
    <name type="scientific">Priapulus caudatus</name>
    <name type="common">Priapulid worm</name>
    <dbReference type="NCBI Taxonomy" id="37621"/>
    <lineage>
        <taxon>Eukaryota</taxon>
        <taxon>Metazoa</taxon>
        <taxon>Ecdysozoa</taxon>
        <taxon>Scalidophora</taxon>
        <taxon>Priapulida</taxon>
        <taxon>Priapulimorpha</taxon>
        <taxon>Priapulimorphida</taxon>
        <taxon>Priapulidae</taxon>
        <taxon>Priapulus</taxon>
    </lineage>
</organism>
<proteinExistence type="predicted"/>
<feature type="region of interest" description="Disordered" evidence="11">
    <location>
        <begin position="170"/>
        <end position="190"/>
    </location>
</feature>
<dbReference type="Proteomes" id="UP000695022">
    <property type="component" value="Unplaced"/>
</dbReference>
<evidence type="ECO:0000256" key="3">
    <source>
        <dbReference type="ARBA" id="ARBA00022448"/>
    </source>
</evidence>